<keyword evidence="4" id="KW-0653">Protein transport</keyword>
<dbReference type="InterPro" id="IPR037700">
    <property type="entry name" value="NUP88/NUP82"/>
</dbReference>
<dbReference type="InterPro" id="IPR019321">
    <property type="entry name" value="Nucleoporin_Nup88"/>
</dbReference>
<keyword evidence="5" id="KW-0811">Translocation</keyword>
<evidence type="ECO:0000256" key="8">
    <source>
        <dbReference type="SAM" id="Coils"/>
    </source>
</evidence>
<keyword evidence="2" id="KW-0813">Transport</keyword>
<name>A0A9N9TVC0_PHYSR</name>
<dbReference type="GO" id="GO:0005643">
    <property type="term" value="C:nuclear pore"/>
    <property type="evidence" value="ECO:0007669"/>
    <property type="project" value="UniProtKB-SubCell"/>
</dbReference>
<proteinExistence type="predicted"/>
<dbReference type="GO" id="GO:0000056">
    <property type="term" value="P:ribosomal small subunit export from nucleus"/>
    <property type="evidence" value="ECO:0007669"/>
    <property type="project" value="InterPro"/>
</dbReference>
<dbReference type="PANTHER" id="PTHR13257:SF0">
    <property type="entry name" value="NUCLEAR PORE COMPLEX PROTEIN NUP88"/>
    <property type="match status" value="1"/>
</dbReference>
<gene>
    <name evidence="9" type="ORF">PHYEVI_LOCUS7566</name>
</gene>
<keyword evidence="8" id="KW-0175">Coiled coil</keyword>
<feature type="coiled-coil region" evidence="8">
    <location>
        <begin position="577"/>
        <end position="646"/>
    </location>
</feature>
<evidence type="ECO:0000256" key="1">
    <source>
        <dbReference type="ARBA" id="ARBA00004567"/>
    </source>
</evidence>
<evidence type="ECO:0000256" key="3">
    <source>
        <dbReference type="ARBA" id="ARBA00022816"/>
    </source>
</evidence>
<dbReference type="GO" id="GO:0006406">
    <property type="term" value="P:mRNA export from nucleus"/>
    <property type="evidence" value="ECO:0007669"/>
    <property type="project" value="TreeGrafter"/>
</dbReference>
<evidence type="ECO:0000256" key="7">
    <source>
        <dbReference type="ARBA" id="ARBA00023242"/>
    </source>
</evidence>
<dbReference type="Pfam" id="PF10168">
    <property type="entry name" value="Nup88"/>
    <property type="match status" value="1"/>
</dbReference>
<keyword evidence="10" id="KW-1185">Reference proteome</keyword>
<reference evidence="9" key="1">
    <citation type="submission" date="2022-01" db="EMBL/GenBank/DDBJ databases">
        <authorList>
            <person name="King R."/>
        </authorList>
    </citation>
    <scope>NUCLEOTIDE SEQUENCE</scope>
</reference>
<evidence type="ECO:0000256" key="6">
    <source>
        <dbReference type="ARBA" id="ARBA00023132"/>
    </source>
</evidence>
<comment type="subcellular location">
    <subcellularLocation>
        <location evidence="1">Nucleus</location>
        <location evidence="1">Nuclear pore complex</location>
    </subcellularLocation>
</comment>
<evidence type="ECO:0000313" key="10">
    <source>
        <dbReference type="Proteomes" id="UP001153712"/>
    </source>
</evidence>
<dbReference type="EMBL" id="OU900097">
    <property type="protein sequence ID" value="CAG9861223.1"/>
    <property type="molecule type" value="Genomic_DNA"/>
</dbReference>
<evidence type="ECO:0008006" key="11">
    <source>
        <dbReference type="Google" id="ProtNLM"/>
    </source>
</evidence>
<organism evidence="9 10">
    <name type="scientific">Phyllotreta striolata</name>
    <name type="common">Striped flea beetle</name>
    <name type="synonym">Crioceris striolata</name>
    <dbReference type="NCBI Taxonomy" id="444603"/>
    <lineage>
        <taxon>Eukaryota</taxon>
        <taxon>Metazoa</taxon>
        <taxon>Ecdysozoa</taxon>
        <taxon>Arthropoda</taxon>
        <taxon>Hexapoda</taxon>
        <taxon>Insecta</taxon>
        <taxon>Pterygota</taxon>
        <taxon>Neoptera</taxon>
        <taxon>Endopterygota</taxon>
        <taxon>Coleoptera</taxon>
        <taxon>Polyphaga</taxon>
        <taxon>Cucujiformia</taxon>
        <taxon>Chrysomeloidea</taxon>
        <taxon>Chrysomelidae</taxon>
        <taxon>Galerucinae</taxon>
        <taxon>Alticini</taxon>
        <taxon>Phyllotreta</taxon>
    </lineage>
</organism>
<evidence type="ECO:0000256" key="2">
    <source>
        <dbReference type="ARBA" id="ARBA00022448"/>
    </source>
</evidence>
<dbReference type="OrthoDB" id="341482at2759"/>
<sequence length="743" mass="84236">MSSTDYLRLNNHKIFKELRESLPKNINKTMNLVVVHDNVLFSWDFQNNCVLTLNLKAARGKQGDNVIHQKLLPLHPPLFSPEFLIVNDTGTLLAIAGPCGILVLELPHKSPPYGAFENNKEVIYCRTHSLDERLLSCGDTVEVRQVKFHPGSLNHNHILVLTSDNMLRLYQVENGQATNLDVYSVGERPSTLFPGTNTPFLAIYGEVAVDFDFGHPEICNVPAGRSVSSAPPGVWNAQTQTIEWKKGEKGHENAIDWINPKTKSTESNDNHQTNKDWNNLVWPIFVLRSDMSVYCIDIDLKKRWKPVLKGPLPMVSFESETIEACSIICLNTVPQIACIALSNGTVWHSICLDTDETTKSEGYKKSLKDLSKKEFLAFESIELELGLATCEEDNDTKYKCPVNLKKDDSKPGRYYATHTAGVHSVAITCADTLQEFINSPEDADPTSDIFVNLSKAEYLLCTKTAASEKSNPVIGFALYYEPTSIITLLGDGSLVTLGVMYTGGLPKLEDLVLDDEPGKTSPLKKMLQEPFEQYIEKILKKTPTQPVLKLPANSTGSQEENYELLQRAAKVFREEYFKNHQKAREELEKRVHTLNMMKQNQQKELMYLTKERDELQEKASNLAEKYEDIKDKQDELLKKAENLLMLVSRKKSAPSEAEKEFVKELNDSSEKIGIFGDKIEKIKNKTKYQQIQMENWKSQEIKKISSLNETHTNTIKSNLQETTKKITDMIKQVNEFKKQLQLK</sequence>
<dbReference type="GO" id="GO:0017056">
    <property type="term" value="F:structural constituent of nuclear pore"/>
    <property type="evidence" value="ECO:0007669"/>
    <property type="project" value="InterPro"/>
</dbReference>
<accession>A0A9N9TVC0</accession>
<dbReference type="AlphaFoldDB" id="A0A9N9TVC0"/>
<dbReference type="GO" id="GO:0000055">
    <property type="term" value="P:ribosomal large subunit export from nucleus"/>
    <property type="evidence" value="ECO:0007669"/>
    <property type="project" value="InterPro"/>
</dbReference>
<dbReference type="PANTHER" id="PTHR13257">
    <property type="entry name" value="NUCLEOPORIN NUP84-RELATED"/>
    <property type="match status" value="1"/>
</dbReference>
<keyword evidence="3" id="KW-0509">mRNA transport</keyword>
<keyword evidence="7" id="KW-0539">Nucleus</keyword>
<evidence type="ECO:0000256" key="5">
    <source>
        <dbReference type="ARBA" id="ARBA00023010"/>
    </source>
</evidence>
<dbReference type="GO" id="GO:0006606">
    <property type="term" value="P:protein import into nucleus"/>
    <property type="evidence" value="ECO:0007669"/>
    <property type="project" value="TreeGrafter"/>
</dbReference>
<evidence type="ECO:0000256" key="4">
    <source>
        <dbReference type="ARBA" id="ARBA00022927"/>
    </source>
</evidence>
<evidence type="ECO:0000313" key="9">
    <source>
        <dbReference type="EMBL" id="CAG9861223.1"/>
    </source>
</evidence>
<dbReference type="Proteomes" id="UP001153712">
    <property type="component" value="Chromosome 4"/>
</dbReference>
<keyword evidence="6" id="KW-0906">Nuclear pore complex</keyword>
<protein>
    <recommendedName>
        <fullName evidence="11">Nuclear pore complex protein Nup88</fullName>
    </recommendedName>
</protein>